<proteinExistence type="predicted"/>
<reference evidence="2 3" key="1">
    <citation type="journal article" date="2014" name="PLoS ONE">
        <title>The first complete genome sequence of the class fimbriimonadia in the phylum armatimonadetes.</title>
        <authorList>
            <person name="Hu Z.Y."/>
            <person name="Wang Y.Z."/>
            <person name="Im W.T."/>
            <person name="Wang S.Y."/>
            <person name="Zhao G.P."/>
            <person name="Zheng H.J."/>
            <person name="Quan Z.X."/>
        </authorList>
    </citation>
    <scope>NUCLEOTIDE SEQUENCE [LARGE SCALE GENOMIC DNA]</scope>
    <source>
        <strain evidence="2">Gsoil 348</strain>
    </source>
</reference>
<dbReference type="KEGG" id="fgi:OP10G_4252"/>
<dbReference type="HOGENOM" id="CLU_1822484_0_0_0"/>
<accession>A0A068NXW0</accession>
<keyword evidence="1" id="KW-1133">Transmembrane helix</keyword>
<dbReference type="Proteomes" id="UP000027982">
    <property type="component" value="Chromosome"/>
</dbReference>
<evidence type="ECO:0000313" key="3">
    <source>
        <dbReference type="Proteomes" id="UP000027982"/>
    </source>
</evidence>
<feature type="transmembrane region" description="Helical" evidence="1">
    <location>
        <begin position="6"/>
        <end position="26"/>
    </location>
</feature>
<protein>
    <submittedName>
        <fullName evidence="2">Uncharacterized protein</fullName>
    </submittedName>
</protein>
<dbReference type="STRING" id="661478.OP10G_4252"/>
<evidence type="ECO:0000313" key="2">
    <source>
        <dbReference type="EMBL" id="AIE87620.1"/>
    </source>
</evidence>
<organism evidence="2 3">
    <name type="scientific">Fimbriimonas ginsengisoli Gsoil 348</name>
    <dbReference type="NCBI Taxonomy" id="661478"/>
    <lineage>
        <taxon>Bacteria</taxon>
        <taxon>Bacillati</taxon>
        <taxon>Armatimonadota</taxon>
        <taxon>Fimbriimonadia</taxon>
        <taxon>Fimbriimonadales</taxon>
        <taxon>Fimbriimonadaceae</taxon>
        <taxon>Fimbriimonas</taxon>
    </lineage>
</organism>
<dbReference type="RefSeq" id="WP_025228489.1">
    <property type="nucleotide sequence ID" value="NZ_CP007139.1"/>
</dbReference>
<keyword evidence="3" id="KW-1185">Reference proteome</keyword>
<keyword evidence="1" id="KW-0472">Membrane</keyword>
<sequence>MRAPNWTAGISVGLLIVAMVAVVRLSQNGPLRQDPRKAIEYYASQAAKKIYHAEDTKADEPKAEFGDYTPQYVASGSSQLVGEPEHQNRPICPICGGDSRFCAHSGAGAALVMKRPAVAGLTPMPIATIFDRNMDYYFGDR</sequence>
<dbReference type="AlphaFoldDB" id="A0A068NXW0"/>
<name>A0A068NXW0_FIMGI</name>
<keyword evidence="1" id="KW-0812">Transmembrane</keyword>
<evidence type="ECO:0000256" key="1">
    <source>
        <dbReference type="SAM" id="Phobius"/>
    </source>
</evidence>
<dbReference type="EMBL" id="CP007139">
    <property type="protein sequence ID" value="AIE87620.1"/>
    <property type="molecule type" value="Genomic_DNA"/>
</dbReference>
<gene>
    <name evidence="2" type="ORF">OP10G_4252</name>
</gene>